<accession>A0AAW0LYB1</accession>
<comment type="similarity">
    <text evidence="2">Belongs to the tetraspanin (TM4SF) family.</text>
</comment>
<evidence type="ECO:0000256" key="4">
    <source>
        <dbReference type="ARBA" id="ARBA00022989"/>
    </source>
</evidence>
<sequence length="80" mass="9171">MFLLIVLLFVFTIFVFAITNKGAGGALLNRGYKEYRLGDNSNWLQKRVTNTKNWNNIKSCLQNSKVCTTFADKYVNDTVE</sequence>
<proteinExistence type="inferred from homology"/>
<evidence type="ECO:0000256" key="6">
    <source>
        <dbReference type="SAM" id="SignalP"/>
    </source>
</evidence>
<reference evidence="7" key="2">
    <citation type="journal article" date="2018" name="Sci. Data">
        <title>The draft genome sequence of cork oak.</title>
        <authorList>
            <person name="Ramos A.M."/>
            <person name="Usie A."/>
            <person name="Barbosa P."/>
            <person name="Barros P.M."/>
            <person name="Capote T."/>
            <person name="Chaves I."/>
            <person name="Simoes F."/>
            <person name="Abreu I."/>
            <person name="Carrasquinho I."/>
            <person name="Faro C."/>
            <person name="Guimaraes J.B."/>
            <person name="Mendonca D."/>
            <person name="Nobrega F."/>
            <person name="Rodrigues L."/>
            <person name="Saibo N.J.M."/>
            <person name="Varela M.C."/>
            <person name="Egas C."/>
            <person name="Matos J."/>
            <person name="Miguel C.M."/>
            <person name="Oliveira M.M."/>
            <person name="Ricardo C.P."/>
            <person name="Goncalves S."/>
        </authorList>
    </citation>
    <scope>NUCLEOTIDE SEQUENCE [LARGE SCALE GENOMIC DNA]</scope>
    <source>
        <strain evidence="7">HL8</strain>
    </source>
</reference>
<organism evidence="7">
    <name type="scientific">Quercus suber</name>
    <name type="common">Cork oak</name>
    <dbReference type="NCBI Taxonomy" id="58331"/>
    <lineage>
        <taxon>Eukaryota</taxon>
        <taxon>Viridiplantae</taxon>
        <taxon>Streptophyta</taxon>
        <taxon>Embryophyta</taxon>
        <taxon>Tracheophyta</taxon>
        <taxon>Spermatophyta</taxon>
        <taxon>Magnoliopsida</taxon>
        <taxon>eudicotyledons</taxon>
        <taxon>Gunneridae</taxon>
        <taxon>Pentapetalae</taxon>
        <taxon>rosids</taxon>
        <taxon>fabids</taxon>
        <taxon>Fagales</taxon>
        <taxon>Fagaceae</taxon>
        <taxon>Quercus</taxon>
    </lineage>
</organism>
<gene>
    <name evidence="7" type="primary">TET8</name>
    <name evidence="7" type="ORF">CFP56_022082</name>
</gene>
<evidence type="ECO:0000313" key="7">
    <source>
        <dbReference type="EMBL" id="KAK7856682.1"/>
    </source>
</evidence>
<dbReference type="EMBL" id="PKMF04000034">
    <property type="protein sequence ID" value="KAK7856682.1"/>
    <property type="molecule type" value="Genomic_DNA"/>
</dbReference>
<protein>
    <submittedName>
        <fullName evidence="7">Tetraspanin-8</fullName>
    </submittedName>
</protein>
<comment type="subcellular location">
    <subcellularLocation>
        <location evidence="1">Membrane</location>
    </subcellularLocation>
</comment>
<feature type="chain" id="PRO_5043698964" evidence="6">
    <location>
        <begin position="18"/>
        <end position="80"/>
    </location>
</feature>
<feature type="signal peptide" evidence="6">
    <location>
        <begin position="1"/>
        <end position="17"/>
    </location>
</feature>
<dbReference type="GO" id="GO:0016020">
    <property type="term" value="C:membrane"/>
    <property type="evidence" value="ECO:0007669"/>
    <property type="project" value="UniProtKB-SubCell"/>
</dbReference>
<evidence type="ECO:0000256" key="1">
    <source>
        <dbReference type="ARBA" id="ARBA00004370"/>
    </source>
</evidence>
<name>A0AAW0LYB1_QUESU</name>
<evidence type="ECO:0000256" key="5">
    <source>
        <dbReference type="ARBA" id="ARBA00023136"/>
    </source>
</evidence>
<keyword evidence="3" id="KW-0812">Transmembrane</keyword>
<evidence type="ECO:0000256" key="3">
    <source>
        <dbReference type="ARBA" id="ARBA00022692"/>
    </source>
</evidence>
<dbReference type="InterPro" id="IPR044991">
    <property type="entry name" value="TET_plant"/>
</dbReference>
<reference evidence="7" key="1">
    <citation type="submission" date="2017-12" db="EMBL/GenBank/DDBJ databases">
        <authorList>
            <person name="Barbosa P."/>
            <person name="Usie A."/>
            <person name="Ramos A.M."/>
        </authorList>
    </citation>
    <scope>NUCLEOTIDE SEQUENCE</scope>
    <source>
        <strain evidence="7">HL8</strain>
        <tissue evidence="7">Leaves</tissue>
    </source>
</reference>
<evidence type="ECO:0000256" key="2">
    <source>
        <dbReference type="ARBA" id="ARBA00006840"/>
    </source>
</evidence>
<reference evidence="7" key="3">
    <citation type="submission" date="2023-07" db="EMBL/GenBank/DDBJ databases">
        <title>An improved reference 1 genome and first organelle genomes of Quercus suber.</title>
        <authorList>
            <consortium name="Genosuber Consortium"/>
            <person name="Usie A."/>
            <person name="Serra O."/>
            <person name="Barros P."/>
        </authorList>
    </citation>
    <scope>NUCLEOTIDE SEQUENCE</scope>
    <source>
        <strain evidence="7">HL8</strain>
        <tissue evidence="7">Leaves</tissue>
    </source>
</reference>
<keyword evidence="5" id="KW-0472">Membrane</keyword>
<keyword evidence="4" id="KW-1133">Transmembrane helix</keyword>
<keyword evidence="6" id="KW-0732">Signal</keyword>
<comment type="caution">
    <text evidence="7">The sequence shown here is derived from an EMBL/GenBank/DDBJ whole genome shotgun (WGS) entry which is preliminary data.</text>
</comment>
<dbReference type="GO" id="GO:0009734">
    <property type="term" value="P:auxin-activated signaling pathway"/>
    <property type="evidence" value="ECO:0007669"/>
    <property type="project" value="InterPro"/>
</dbReference>
<dbReference type="PANTHER" id="PTHR32191">
    <property type="entry name" value="TETRASPANIN-8-RELATED"/>
    <property type="match status" value="1"/>
</dbReference>
<dbReference type="AlphaFoldDB" id="A0AAW0LYB1"/>